<accession>A0A1A7X7L9</accession>
<dbReference type="PANTHER" id="PTHR14477:SF1">
    <property type="entry name" value="CUB DOMAIN-CONTAINING PROTEIN 1"/>
    <property type="match status" value="1"/>
</dbReference>
<reference evidence="2" key="2">
    <citation type="submission" date="2016-06" db="EMBL/GenBank/DDBJ databases">
        <title>The genome of a short-lived fish provides insights into sex chromosome evolution and the genetic control of aging.</title>
        <authorList>
            <person name="Reichwald K."/>
            <person name="Felder M."/>
            <person name="Petzold A."/>
            <person name="Koch P."/>
            <person name="Groth M."/>
            <person name="Platzer M."/>
        </authorList>
    </citation>
    <scope>NUCLEOTIDE SEQUENCE</scope>
    <source>
        <tissue evidence="2">Brain</tissue>
    </source>
</reference>
<organism evidence="2">
    <name type="scientific">Iconisemion striatum</name>
    <dbReference type="NCBI Taxonomy" id="60296"/>
    <lineage>
        <taxon>Eukaryota</taxon>
        <taxon>Metazoa</taxon>
        <taxon>Chordata</taxon>
        <taxon>Craniata</taxon>
        <taxon>Vertebrata</taxon>
        <taxon>Euteleostomi</taxon>
        <taxon>Actinopterygii</taxon>
        <taxon>Neopterygii</taxon>
        <taxon>Teleostei</taxon>
        <taxon>Neoteleostei</taxon>
        <taxon>Acanthomorphata</taxon>
        <taxon>Ovalentaria</taxon>
        <taxon>Atherinomorphae</taxon>
        <taxon>Cyprinodontiformes</taxon>
        <taxon>Nothobranchiidae</taxon>
        <taxon>Iconisemion</taxon>
    </lineage>
</organism>
<evidence type="ECO:0000313" key="2">
    <source>
        <dbReference type="EMBL" id="SBP13910.1"/>
    </source>
</evidence>
<dbReference type="Pfam" id="PF23668">
    <property type="entry name" value="CUB_CDCP1_2"/>
    <property type="match status" value="1"/>
</dbReference>
<dbReference type="InterPro" id="IPR038811">
    <property type="entry name" value="CDCP1"/>
</dbReference>
<dbReference type="InterPro" id="IPR056269">
    <property type="entry name" value="CUB_CDCP1_2nd_5th"/>
</dbReference>
<feature type="domain" description="CDCP1 second and fifth CUB" evidence="1">
    <location>
        <begin position="2"/>
        <end position="48"/>
    </location>
</feature>
<gene>
    <name evidence="2" type="primary">CABZ01049057.1</name>
</gene>
<reference evidence="2" key="1">
    <citation type="submission" date="2016-05" db="EMBL/GenBank/DDBJ databases">
        <authorList>
            <person name="Lavstsen T."/>
            <person name="Jespersen J.S."/>
        </authorList>
    </citation>
    <scope>NUCLEOTIDE SEQUENCE</scope>
    <source>
        <tissue evidence="2">Brain</tissue>
    </source>
</reference>
<dbReference type="PANTHER" id="PTHR14477">
    <property type="entry name" value="CUB DOMAIN-CONTAINING PROTEIN 1"/>
    <property type="match status" value="1"/>
</dbReference>
<name>A0A1A7X7L9_9TELE</name>
<dbReference type="EMBL" id="HADW01012510">
    <property type="protein sequence ID" value="SBP13910.1"/>
    <property type="molecule type" value="Transcribed_RNA"/>
</dbReference>
<evidence type="ECO:0000259" key="1">
    <source>
        <dbReference type="Pfam" id="PF23668"/>
    </source>
</evidence>
<protein>
    <submittedName>
        <fullName evidence="2">CUB domain containing protein 1</fullName>
    </submittedName>
</protein>
<feature type="non-terminal residue" evidence="2">
    <location>
        <position position="79"/>
    </location>
</feature>
<sequence>YVRTGPADIGTFCQGGPVNTIQVRYKGRVSLKVPGNANLDPVDFKLDVGPETSMMAIVKVSLSRGVSDTDFSTSYFPKT</sequence>
<proteinExistence type="predicted"/>
<feature type="non-terminal residue" evidence="2">
    <location>
        <position position="1"/>
    </location>
</feature>
<dbReference type="AlphaFoldDB" id="A0A1A7X7L9"/>